<keyword evidence="2" id="KW-0812">Transmembrane</keyword>
<dbReference type="GO" id="GO:0005634">
    <property type="term" value="C:nucleus"/>
    <property type="evidence" value="ECO:0007669"/>
    <property type="project" value="TreeGrafter"/>
</dbReference>
<feature type="region of interest" description="Disordered" evidence="1">
    <location>
        <begin position="151"/>
        <end position="203"/>
    </location>
</feature>
<dbReference type="PANTHER" id="PTHR23057">
    <property type="entry name" value="JUXTAPOSED WITH ANOTHER ZINC FINGER PROTEIN 1"/>
    <property type="match status" value="1"/>
</dbReference>
<evidence type="ECO:0000256" key="2">
    <source>
        <dbReference type="SAM" id="Phobius"/>
    </source>
</evidence>
<reference evidence="4" key="2">
    <citation type="submission" date="2025-09" db="UniProtKB">
        <authorList>
            <consortium name="Ensembl"/>
        </authorList>
    </citation>
    <scope>IDENTIFICATION</scope>
</reference>
<dbReference type="PANTHER" id="PTHR23057:SF5">
    <property type="entry name" value="ZINC FINGER PROTEIN UBI-D4"/>
    <property type="match status" value="1"/>
</dbReference>
<dbReference type="InterPro" id="IPR025750">
    <property type="entry name" value="DPF1-3_N"/>
</dbReference>
<feature type="compositionally biased region" description="Polar residues" evidence="1">
    <location>
        <begin position="190"/>
        <end position="203"/>
    </location>
</feature>
<feature type="compositionally biased region" description="Acidic residues" evidence="1">
    <location>
        <begin position="151"/>
        <end position="163"/>
    </location>
</feature>
<dbReference type="Ensembl" id="ENSNMLT00000030461.1">
    <property type="protein sequence ID" value="ENSNMLP00000027259.1"/>
    <property type="gene ID" value="ENSNMLG00000017383.1"/>
</dbReference>
<sequence length="372" mass="42042">MAAVIQNPLKALGDQFYKDAIEQCRSYNARLCAERSVRLPFLDSQTGVAQNNCYIWMERHHRSPGVAAGQMYTYPARCWRKKRRFNNSTDSRLGIYGLHLDGGLMSKDALPPQSTTLEALLRGEGLDRRNNTKNDEESLLEIQRVLEADAAEDAFDDDEDFEVDTPKRRHRGKGRADTNPGKTPNPHPQCVQSVTGTEQDSATTTPIPIWQRRSNPERGAQLYQELCLYPRMTDKNAPKVQAVQTFLTTTALNVMVQRKRVNPGLLAQPANAKLTVGKRRKTGHSLGQRSCLAPPPRATRPRFTALRTMTWRSPLPTAMASPAGTDRAPFTMKRPVYLNGFTSGEKLLLLFIFIFLGGKHKVTIFRRVMWYR</sequence>
<evidence type="ECO:0000313" key="5">
    <source>
        <dbReference type="Proteomes" id="UP000694523"/>
    </source>
</evidence>
<dbReference type="Pfam" id="PF14051">
    <property type="entry name" value="DPF1-3_N"/>
    <property type="match status" value="1"/>
</dbReference>
<keyword evidence="2" id="KW-1133">Transmembrane helix</keyword>
<dbReference type="Proteomes" id="UP000694523">
    <property type="component" value="Unplaced"/>
</dbReference>
<reference evidence="4" key="1">
    <citation type="submission" date="2025-08" db="UniProtKB">
        <authorList>
            <consortium name="Ensembl"/>
        </authorList>
    </citation>
    <scope>IDENTIFICATION</scope>
</reference>
<name>A0A8C6TY97_9GOBI</name>
<evidence type="ECO:0000256" key="1">
    <source>
        <dbReference type="SAM" id="MobiDB-lite"/>
    </source>
</evidence>
<evidence type="ECO:0000313" key="4">
    <source>
        <dbReference type="Ensembl" id="ENSNMLP00000027259.1"/>
    </source>
</evidence>
<evidence type="ECO:0000259" key="3">
    <source>
        <dbReference type="Pfam" id="PF14051"/>
    </source>
</evidence>
<feature type="transmembrane region" description="Helical" evidence="2">
    <location>
        <begin position="336"/>
        <end position="357"/>
    </location>
</feature>
<dbReference type="AlphaFoldDB" id="A0A8C6TY97"/>
<proteinExistence type="predicted"/>
<feature type="domain" description="DPF1-3 N-terminal" evidence="3">
    <location>
        <begin position="14"/>
        <end position="84"/>
    </location>
</feature>
<dbReference type="InterPro" id="IPR051580">
    <property type="entry name" value="ZnF-Chromatin_assoc"/>
</dbReference>
<keyword evidence="2" id="KW-0472">Membrane</keyword>
<organism evidence="4 5">
    <name type="scientific">Neogobius melanostomus</name>
    <name type="common">round goby</name>
    <dbReference type="NCBI Taxonomy" id="47308"/>
    <lineage>
        <taxon>Eukaryota</taxon>
        <taxon>Metazoa</taxon>
        <taxon>Chordata</taxon>
        <taxon>Craniata</taxon>
        <taxon>Vertebrata</taxon>
        <taxon>Euteleostomi</taxon>
        <taxon>Actinopterygii</taxon>
        <taxon>Neopterygii</taxon>
        <taxon>Teleostei</taxon>
        <taxon>Neoteleostei</taxon>
        <taxon>Acanthomorphata</taxon>
        <taxon>Gobiaria</taxon>
        <taxon>Gobiiformes</taxon>
        <taxon>Gobioidei</taxon>
        <taxon>Gobiidae</taxon>
        <taxon>Benthophilinae</taxon>
        <taxon>Neogobiini</taxon>
        <taxon>Neogobius</taxon>
    </lineage>
</organism>
<protein>
    <recommendedName>
        <fullName evidence="3">DPF1-3 N-terminal domain-containing protein</fullName>
    </recommendedName>
</protein>
<feature type="region of interest" description="Disordered" evidence="1">
    <location>
        <begin position="277"/>
        <end position="299"/>
    </location>
</feature>
<accession>A0A8C6TY97</accession>
<keyword evidence="5" id="KW-1185">Reference proteome</keyword>